<protein>
    <recommendedName>
        <fullName evidence="3">Tc1-like transposase DDE domain-containing protein</fullName>
    </recommendedName>
</protein>
<organism evidence="1 2">
    <name type="scientific">Ancylostoma duodenale</name>
    <dbReference type="NCBI Taxonomy" id="51022"/>
    <lineage>
        <taxon>Eukaryota</taxon>
        <taxon>Metazoa</taxon>
        <taxon>Ecdysozoa</taxon>
        <taxon>Nematoda</taxon>
        <taxon>Chromadorea</taxon>
        <taxon>Rhabditida</taxon>
        <taxon>Rhabditina</taxon>
        <taxon>Rhabditomorpha</taxon>
        <taxon>Strongyloidea</taxon>
        <taxon>Ancylostomatidae</taxon>
        <taxon>Ancylostomatinae</taxon>
        <taxon>Ancylostoma</taxon>
    </lineage>
</organism>
<dbReference type="AlphaFoldDB" id="A0A0C2CXT4"/>
<dbReference type="Proteomes" id="UP000054047">
    <property type="component" value="Unassembled WGS sequence"/>
</dbReference>
<name>A0A0C2CXT4_9BILA</name>
<evidence type="ECO:0000313" key="1">
    <source>
        <dbReference type="EMBL" id="KIH54667.1"/>
    </source>
</evidence>
<dbReference type="EMBL" id="KN738700">
    <property type="protein sequence ID" value="KIH54667.1"/>
    <property type="molecule type" value="Genomic_DNA"/>
</dbReference>
<evidence type="ECO:0000313" key="2">
    <source>
        <dbReference type="Proteomes" id="UP000054047"/>
    </source>
</evidence>
<dbReference type="Gene3D" id="3.30.420.10">
    <property type="entry name" value="Ribonuclease H-like superfamily/Ribonuclease H"/>
    <property type="match status" value="1"/>
</dbReference>
<accession>A0A0C2CXT4</accession>
<proteinExistence type="predicted"/>
<dbReference type="OrthoDB" id="7951431at2759"/>
<reference evidence="1 2" key="1">
    <citation type="submission" date="2013-12" db="EMBL/GenBank/DDBJ databases">
        <title>Draft genome of the parsitic nematode Ancylostoma duodenale.</title>
        <authorList>
            <person name="Mitreva M."/>
        </authorList>
    </citation>
    <scope>NUCLEOTIDE SEQUENCE [LARGE SCALE GENOMIC DNA]</scope>
    <source>
        <strain evidence="1 2">Zhejiang</strain>
    </source>
</reference>
<dbReference type="InterPro" id="IPR036397">
    <property type="entry name" value="RNaseH_sf"/>
</dbReference>
<gene>
    <name evidence="1" type="ORF">ANCDUO_15186</name>
</gene>
<sequence>MMQARKIRYDVTGRTDQYEKVSVIKRHVRYRQKSCPSEDATIDKNLYFEILENHLLPWATKHNENGHSTLQQDGTPVHRAKSTEDWCLANLPDASEWLANSPDLNVLDFSIWAILKQKACQKKHTNVQAFSSVWRKLGTKSRKTTCKPR</sequence>
<dbReference type="GO" id="GO:0003676">
    <property type="term" value="F:nucleic acid binding"/>
    <property type="evidence" value="ECO:0007669"/>
    <property type="project" value="InterPro"/>
</dbReference>
<keyword evidence="2" id="KW-1185">Reference proteome</keyword>
<evidence type="ECO:0008006" key="3">
    <source>
        <dbReference type="Google" id="ProtNLM"/>
    </source>
</evidence>